<feature type="compositionally biased region" description="Polar residues" evidence="1">
    <location>
        <begin position="22"/>
        <end position="37"/>
    </location>
</feature>
<evidence type="ECO:0000256" key="1">
    <source>
        <dbReference type="SAM" id="MobiDB-lite"/>
    </source>
</evidence>
<proteinExistence type="predicted"/>
<sequence length="89" mass="10105">MNIQTETDAFGVRLGAHLKSKTAPSSSEHFGTNSFHTGKTEQNKTPVVKMSSDQDNVVVPLMWQFLLNCESSKNKLWMHEINKKKTVRK</sequence>
<evidence type="ECO:0000313" key="2">
    <source>
        <dbReference type="EMBL" id="VVC29569.1"/>
    </source>
</evidence>
<protein>
    <submittedName>
        <fullName evidence="2">Uncharacterized protein</fullName>
    </submittedName>
</protein>
<dbReference type="Proteomes" id="UP000325440">
    <property type="component" value="Unassembled WGS sequence"/>
</dbReference>
<keyword evidence="3" id="KW-1185">Reference proteome</keyword>
<organism evidence="2 3">
    <name type="scientific">Cinara cedri</name>
    <dbReference type="NCBI Taxonomy" id="506608"/>
    <lineage>
        <taxon>Eukaryota</taxon>
        <taxon>Metazoa</taxon>
        <taxon>Ecdysozoa</taxon>
        <taxon>Arthropoda</taxon>
        <taxon>Hexapoda</taxon>
        <taxon>Insecta</taxon>
        <taxon>Pterygota</taxon>
        <taxon>Neoptera</taxon>
        <taxon>Paraneoptera</taxon>
        <taxon>Hemiptera</taxon>
        <taxon>Sternorrhyncha</taxon>
        <taxon>Aphidomorpha</taxon>
        <taxon>Aphidoidea</taxon>
        <taxon>Aphididae</taxon>
        <taxon>Lachninae</taxon>
        <taxon>Cinara</taxon>
    </lineage>
</organism>
<dbReference type="AlphaFoldDB" id="A0A5E4MDQ7"/>
<gene>
    <name evidence="2" type="ORF">CINCED_3A013618</name>
</gene>
<evidence type="ECO:0000313" key="3">
    <source>
        <dbReference type="Proteomes" id="UP000325440"/>
    </source>
</evidence>
<name>A0A5E4MDQ7_9HEMI</name>
<accession>A0A5E4MDQ7</accession>
<dbReference type="EMBL" id="CABPRJ010000495">
    <property type="protein sequence ID" value="VVC29569.1"/>
    <property type="molecule type" value="Genomic_DNA"/>
</dbReference>
<feature type="region of interest" description="Disordered" evidence="1">
    <location>
        <begin position="20"/>
        <end position="45"/>
    </location>
</feature>
<reference evidence="2 3" key="1">
    <citation type="submission" date="2019-08" db="EMBL/GenBank/DDBJ databases">
        <authorList>
            <person name="Alioto T."/>
            <person name="Alioto T."/>
            <person name="Gomez Garrido J."/>
        </authorList>
    </citation>
    <scope>NUCLEOTIDE SEQUENCE [LARGE SCALE GENOMIC DNA]</scope>
</reference>